<organism evidence="2 3">
    <name type="scientific">Emericellopsis cladophorae</name>
    <dbReference type="NCBI Taxonomy" id="2686198"/>
    <lineage>
        <taxon>Eukaryota</taxon>
        <taxon>Fungi</taxon>
        <taxon>Dikarya</taxon>
        <taxon>Ascomycota</taxon>
        <taxon>Pezizomycotina</taxon>
        <taxon>Sordariomycetes</taxon>
        <taxon>Hypocreomycetidae</taxon>
        <taxon>Hypocreales</taxon>
        <taxon>Bionectriaceae</taxon>
        <taxon>Emericellopsis</taxon>
    </lineage>
</organism>
<dbReference type="RefSeq" id="XP_051361938.1">
    <property type="nucleotide sequence ID" value="XM_051506809.1"/>
</dbReference>
<dbReference type="GeneID" id="75829752"/>
<comment type="caution">
    <text evidence="2">The sequence shown here is derived from an EMBL/GenBank/DDBJ whole genome shotgun (WGS) entry which is preliminary data.</text>
</comment>
<dbReference type="InterPro" id="IPR013830">
    <property type="entry name" value="SGNH_hydro"/>
</dbReference>
<dbReference type="EMBL" id="JAGIXG020000025">
    <property type="protein sequence ID" value="KAI6781082.1"/>
    <property type="molecule type" value="Genomic_DNA"/>
</dbReference>
<proteinExistence type="predicted"/>
<dbReference type="SUPFAM" id="SSF52266">
    <property type="entry name" value="SGNH hydrolase"/>
    <property type="match status" value="1"/>
</dbReference>
<dbReference type="Pfam" id="PF13472">
    <property type="entry name" value="Lipase_GDSL_2"/>
    <property type="match status" value="1"/>
</dbReference>
<keyword evidence="3" id="KW-1185">Reference proteome</keyword>
<dbReference type="CDD" id="cd01838">
    <property type="entry name" value="Isoamyl_acetate_hydrolase_like"/>
    <property type="match status" value="1"/>
</dbReference>
<dbReference type="OrthoDB" id="671439at2759"/>
<feature type="domain" description="SGNH hydrolase-type esterase" evidence="1">
    <location>
        <begin position="10"/>
        <end position="226"/>
    </location>
</feature>
<dbReference type="PANTHER" id="PTHR14209:SF19">
    <property type="entry name" value="ISOAMYL ACETATE-HYDROLYZING ESTERASE 1 HOMOLOG"/>
    <property type="match status" value="1"/>
</dbReference>
<accession>A0A9Q0BCR4</accession>
<protein>
    <submittedName>
        <fullName evidence="2">GDSL-like Lipase/Acylhydrolase</fullName>
    </submittedName>
</protein>
<dbReference type="Proteomes" id="UP001055219">
    <property type="component" value="Unassembled WGS sequence"/>
</dbReference>
<sequence length="263" mass="29071">MASTYPQFVLLGDSLFQQSMQLQEGFSFQAALQTLCCRRFDVINRGFSGYNTRNLLSVLEAVFPERGADTPAIEYLAILIGANDAVIDGAHTRQHVDLDEYKSNLNKIVNHPRVKQHKPKIFIITPPPVDELKLTRLDLARGLSSGIRTSAISASYSEKAREVARENEGTVLIDLWQTIMHAAIALTPGDYQSGGPWLGTPENGKAGGLDELLPDGLHLGGKAYQIFYETLRPHVERVWEGQPDNAGFVYPTWEEMNGVSTTA</sequence>
<evidence type="ECO:0000259" key="1">
    <source>
        <dbReference type="Pfam" id="PF13472"/>
    </source>
</evidence>
<dbReference type="InterPro" id="IPR045136">
    <property type="entry name" value="Iah1-like"/>
</dbReference>
<dbReference type="PANTHER" id="PTHR14209">
    <property type="entry name" value="ISOAMYL ACETATE-HYDROLYZING ESTERASE 1"/>
    <property type="match status" value="1"/>
</dbReference>
<dbReference type="Gene3D" id="3.40.50.1110">
    <property type="entry name" value="SGNH hydrolase"/>
    <property type="match status" value="1"/>
</dbReference>
<dbReference type="AlphaFoldDB" id="A0A9Q0BCR4"/>
<reference evidence="2" key="1">
    <citation type="journal article" date="2021" name="J Fungi (Basel)">
        <title>Genomic and Metabolomic Analyses of the Marine Fungus Emericellopsis cladophorae: Insights into Saltwater Adaptability Mechanisms and Its Biosynthetic Potential.</title>
        <authorList>
            <person name="Goncalves M.F.M."/>
            <person name="Hilario S."/>
            <person name="Van de Peer Y."/>
            <person name="Esteves A.C."/>
            <person name="Alves A."/>
        </authorList>
    </citation>
    <scope>NUCLEOTIDE SEQUENCE</scope>
    <source>
        <strain evidence="2">MUM 19.33</strain>
    </source>
</reference>
<dbReference type="InterPro" id="IPR036514">
    <property type="entry name" value="SGNH_hydro_sf"/>
</dbReference>
<name>A0A9Q0BCR4_9HYPO</name>
<gene>
    <name evidence="2" type="ORF">J7T54_003249</name>
</gene>
<reference evidence="2" key="2">
    <citation type="submission" date="2022-07" db="EMBL/GenBank/DDBJ databases">
        <authorList>
            <person name="Goncalves M.F.M."/>
            <person name="Hilario S."/>
            <person name="Van De Peer Y."/>
            <person name="Esteves A.C."/>
            <person name="Alves A."/>
        </authorList>
    </citation>
    <scope>NUCLEOTIDE SEQUENCE</scope>
    <source>
        <strain evidence="2">MUM 19.33</strain>
    </source>
</reference>
<evidence type="ECO:0000313" key="2">
    <source>
        <dbReference type="EMBL" id="KAI6781082.1"/>
    </source>
</evidence>
<evidence type="ECO:0000313" key="3">
    <source>
        <dbReference type="Proteomes" id="UP001055219"/>
    </source>
</evidence>